<evidence type="ECO:0000313" key="3">
    <source>
        <dbReference type="Proteomes" id="UP001054945"/>
    </source>
</evidence>
<accession>A0AAV4UIB3</accession>
<organism evidence="2 3">
    <name type="scientific">Caerostris extrusa</name>
    <name type="common">Bark spider</name>
    <name type="synonym">Caerostris bankana</name>
    <dbReference type="NCBI Taxonomy" id="172846"/>
    <lineage>
        <taxon>Eukaryota</taxon>
        <taxon>Metazoa</taxon>
        <taxon>Ecdysozoa</taxon>
        <taxon>Arthropoda</taxon>
        <taxon>Chelicerata</taxon>
        <taxon>Arachnida</taxon>
        <taxon>Araneae</taxon>
        <taxon>Araneomorphae</taxon>
        <taxon>Entelegynae</taxon>
        <taxon>Araneoidea</taxon>
        <taxon>Araneidae</taxon>
        <taxon>Caerostris</taxon>
    </lineage>
</organism>
<reference evidence="2 3" key="1">
    <citation type="submission" date="2021-06" db="EMBL/GenBank/DDBJ databases">
        <title>Caerostris extrusa draft genome.</title>
        <authorList>
            <person name="Kono N."/>
            <person name="Arakawa K."/>
        </authorList>
    </citation>
    <scope>NUCLEOTIDE SEQUENCE [LARGE SCALE GENOMIC DNA]</scope>
</reference>
<protein>
    <recommendedName>
        <fullName evidence="1">Reverse transcriptase domain-containing protein</fullName>
    </recommendedName>
</protein>
<proteinExistence type="predicted"/>
<dbReference type="AlphaFoldDB" id="A0AAV4UIB3"/>
<dbReference type="PROSITE" id="PS50878">
    <property type="entry name" value="RT_POL"/>
    <property type="match status" value="1"/>
</dbReference>
<dbReference type="EMBL" id="BPLR01012907">
    <property type="protein sequence ID" value="GIY57440.1"/>
    <property type="molecule type" value="Genomic_DNA"/>
</dbReference>
<evidence type="ECO:0000313" key="2">
    <source>
        <dbReference type="EMBL" id="GIY57440.1"/>
    </source>
</evidence>
<dbReference type="InterPro" id="IPR000477">
    <property type="entry name" value="RT_dom"/>
</dbReference>
<dbReference type="Proteomes" id="UP001054945">
    <property type="component" value="Unassembled WGS sequence"/>
</dbReference>
<dbReference type="Pfam" id="PF00078">
    <property type="entry name" value="RVT_1"/>
    <property type="match status" value="1"/>
</dbReference>
<keyword evidence="3" id="KW-1185">Reference proteome</keyword>
<comment type="caution">
    <text evidence="2">The sequence shown here is derived from an EMBL/GenBank/DDBJ whole genome shotgun (WGS) entry which is preliminary data.</text>
</comment>
<evidence type="ECO:0000259" key="1">
    <source>
        <dbReference type="PROSITE" id="PS50878"/>
    </source>
</evidence>
<sequence>MHLKYKINRGCPQGSCSGPLFWNLIADDALNLQLPLNCKLQAYADDLVLVVWAKDKSNNIQPSCLSIRFFRPGLR</sequence>
<gene>
    <name evidence="2" type="ORF">CEXT_761641</name>
</gene>
<feature type="domain" description="Reverse transcriptase" evidence="1">
    <location>
        <begin position="1"/>
        <end position="75"/>
    </location>
</feature>
<name>A0AAV4UIB3_CAEEX</name>